<organism evidence="1 2">
    <name type="scientific">Legionella geestiana</name>
    <dbReference type="NCBI Taxonomy" id="45065"/>
    <lineage>
        <taxon>Bacteria</taxon>
        <taxon>Pseudomonadati</taxon>
        <taxon>Pseudomonadota</taxon>
        <taxon>Gammaproteobacteria</taxon>
        <taxon>Legionellales</taxon>
        <taxon>Legionellaceae</taxon>
        <taxon>Legionella</taxon>
    </lineage>
</organism>
<dbReference type="EMBL" id="LNYC01000073">
    <property type="protein sequence ID" value="KTC97070.1"/>
    <property type="molecule type" value="Genomic_DNA"/>
</dbReference>
<dbReference type="STRING" id="45065.Lgee_2041"/>
<comment type="caution">
    <text evidence="1">The sequence shown here is derived from an EMBL/GenBank/DDBJ whole genome shotgun (WGS) entry which is preliminary data.</text>
</comment>
<evidence type="ECO:0000313" key="2">
    <source>
        <dbReference type="Proteomes" id="UP000054785"/>
    </source>
</evidence>
<dbReference type="OrthoDB" id="5645084at2"/>
<proteinExistence type="predicted"/>
<gene>
    <name evidence="1" type="ORF">Lgee_2041</name>
</gene>
<dbReference type="PATRIC" id="fig|45065.4.peg.2216"/>
<name>A0A0W0TNA3_9GAMM</name>
<dbReference type="Proteomes" id="UP000054785">
    <property type="component" value="Unassembled WGS sequence"/>
</dbReference>
<dbReference type="AlphaFoldDB" id="A0A0W0TNA3"/>
<sequence length="111" mass="11676">MRFLKQMFRTGLLLCAFAPLATAGCGASCCSGHGGILYCDSSAGRFVCRSGEYSTCYCTRHAIMDLQLIGGCCLWQGGVMATDETGLVICNNGGTSEICSLQAPEKAVASW</sequence>
<keyword evidence="2" id="KW-1185">Reference proteome</keyword>
<accession>A0A0W0TNA3</accession>
<evidence type="ECO:0000313" key="1">
    <source>
        <dbReference type="EMBL" id="KTC97070.1"/>
    </source>
</evidence>
<reference evidence="1 2" key="1">
    <citation type="submission" date="2015-11" db="EMBL/GenBank/DDBJ databases">
        <title>Genomic analysis of 38 Legionella species identifies large and diverse effector repertoires.</title>
        <authorList>
            <person name="Burstein D."/>
            <person name="Amaro F."/>
            <person name="Zusman T."/>
            <person name="Lifshitz Z."/>
            <person name="Cohen O."/>
            <person name="Gilbert J.A."/>
            <person name="Pupko T."/>
            <person name="Shuman H.A."/>
            <person name="Segal G."/>
        </authorList>
    </citation>
    <scope>NUCLEOTIDE SEQUENCE [LARGE SCALE GENOMIC DNA]</scope>
    <source>
        <strain evidence="1 2">ATCC 49504</strain>
    </source>
</reference>
<dbReference type="RefSeq" id="WP_028387357.1">
    <property type="nucleotide sequence ID" value="NZ_CAAAHN010000004.1"/>
</dbReference>
<protein>
    <submittedName>
        <fullName evidence="1">Neurogenic locus notch like protein</fullName>
    </submittedName>
</protein>
<dbReference type="PROSITE" id="PS51257">
    <property type="entry name" value="PROKAR_LIPOPROTEIN"/>
    <property type="match status" value="1"/>
</dbReference>